<sequence length="238" mass="25426">MTVVFTFNGLRQGYLRTLPIAVGVSVFGLVYGLVAGQKGLSLAETMLMSALVFAGAAQMLALEIWQEPVPVLALTVAVGVINLRYMMMTAVLRPWLAPVGPLKAYGSLFFTADENWAVGVAEMRRGNRDAAFYLGTGLALWSFWLLSGALGRIFGGLVSAPEVWGLDFVAVAVFLALLIPMWEGPGRNLLPWLAAGLTAWLLYDLLPGTWYLVAGGLAGSLLGALLGKHGEPSIEVRS</sequence>
<dbReference type="Pfam" id="PF03591">
    <property type="entry name" value="AzlC"/>
    <property type="match status" value="1"/>
</dbReference>
<gene>
    <name evidence="9" type="ORF">P2G67_08740</name>
</gene>
<protein>
    <submittedName>
        <fullName evidence="9">AzlC family ABC transporter permease</fullName>
    </submittedName>
</protein>
<comment type="caution">
    <text evidence="9">The sequence shown here is derived from an EMBL/GenBank/DDBJ whole genome shotgun (WGS) entry which is preliminary data.</text>
</comment>
<evidence type="ECO:0000256" key="1">
    <source>
        <dbReference type="ARBA" id="ARBA00004651"/>
    </source>
</evidence>
<accession>A0ABT5YM69</accession>
<evidence type="ECO:0000313" key="9">
    <source>
        <dbReference type="EMBL" id="MDF2096060.1"/>
    </source>
</evidence>
<keyword evidence="4" id="KW-1003">Cell membrane</keyword>
<evidence type="ECO:0000256" key="3">
    <source>
        <dbReference type="ARBA" id="ARBA00022448"/>
    </source>
</evidence>
<evidence type="ECO:0000256" key="4">
    <source>
        <dbReference type="ARBA" id="ARBA00022475"/>
    </source>
</evidence>
<evidence type="ECO:0000256" key="7">
    <source>
        <dbReference type="ARBA" id="ARBA00023136"/>
    </source>
</evidence>
<comment type="similarity">
    <text evidence="2">Belongs to the AzlC family.</text>
</comment>
<evidence type="ECO:0000256" key="8">
    <source>
        <dbReference type="SAM" id="Phobius"/>
    </source>
</evidence>
<name>A0ABT5YM69_9PROT</name>
<feature type="transmembrane region" description="Helical" evidence="8">
    <location>
        <begin position="14"/>
        <end position="34"/>
    </location>
</feature>
<feature type="transmembrane region" description="Helical" evidence="8">
    <location>
        <begin position="163"/>
        <end position="181"/>
    </location>
</feature>
<evidence type="ECO:0000256" key="6">
    <source>
        <dbReference type="ARBA" id="ARBA00022989"/>
    </source>
</evidence>
<evidence type="ECO:0000256" key="5">
    <source>
        <dbReference type="ARBA" id="ARBA00022692"/>
    </source>
</evidence>
<keyword evidence="7 8" id="KW-0472">Membrane</keyword>
<dbReference type="EMBL" id="JARHUD010000004">
    <property type="protein sequence ID" value="MDF2096060.1"/>
    <property type="molecule type" value="Genomic_DNA"/>
</dbReference>
<dbReference type="RefSeq" id="WP_275822093.1">
    <property type="nucleotide sequence ID" value="NZ_JARHUD010000004.1"/>
</dbReference>
<dbReference type="PANTHER" id="PTHR34979:SF1">
    <property type="entry name" value="INNER MEMBRANE PROTEIN YGAZ"/>
    <property type="match status" value="1"/>
</dbReference>
<feature type="transmembrane region" description="Helical" evidence="8">
    <location>
        <begin position="71"/>
        <end position="92"/>
    </location>
</feature>
<keyword evidence="5 8" id="KW-0812">Transmembrane</keyword>
<feature type="transmembrane region" description="Helical" evidence="8">
    <location>
        <begin position="131"/>
        <end position="151"/>
    </location>
</feature>
<dbReference type="Proteomes" id="UP001215503">
    <property type="component" value="Unassembled WGS sequence"/>
</dbReference>
<dbReference type="InterPro" id="IPR011606">
    <property type="entry name" value="Brnchd-chn_aa_trnsp_permease"/>
</dbReference>
<evidence type="ECO:0000256" key="2">
    <source>
        <dbReference type="ARBA" id="ARBA00010735"/>
    </source>
</evidence>
<feature type="transmembrane region" description="Helical" evidence="8">
    <location>
        <begin position="188"/>
        <end position="203"/>
    </location>
</feature>
<reference evidence="9 10" key="1">
    <citation type="submission" date="2023-03" db="EMBL/GenBank/DDBJ databases">
        <title>Fodinicurvata sp. CAU 1616 isolated from sea sendiment.</title>
        <authorList>
            <person name="Kim W."/>
        </authorList>
    </citation>
    <scope>NUCLEOTIDE SEQUENCE [LARGE SCALE GENOMIC DNA]</scope>
    <source>
        <strain evidence="9 10">CAU 1616</strain>
    </source>
</reference>
<dbReference type="PANTHER" id="PTHR34979">
    <property type="entry name" value="INNER MEMBRANE PROTEIN YGAZ"/>
    <property type="match status" value="1"/>
</dbReference>
<evidence type="ECO:0000313" key="10">
    <source>
        <dbReference type="Proteomes" id="UP001215503"/>
    </source>
</evidence>
<comment type="subcellular location">
    <subcellularLocation>
        <location evidence="1">Cell membrane</location>
        <topology evidence="1">Multi-pass membrane protein</topology>
    </subcellularLocation>
</comment>
<keyword evidence="6 8" id="KW-1133">Transmembrane helix</keyword>
<keyword evidence="10" id="KW-1185">Reference proteome</keyword>
<keyword evidence="3" id="KW-0813">Transport</keyword>
<proteinExistence type="inferred from homology"/>
<organism evidence="9 10">
    <name type="scientific">Aquibaculum arenosum</name>
    <dbReference type="NCBI Taxonomy" id="3032591"/>
    <lineage>
        <taxon>Bacteria</taxon>
        <taxon>Pseudomonadati</taxon>
        <taxon>Pseudomonadota</taxon>
        <taxon>Alphaproteobacteria</taxon>
        <taxon>Rhodospirillales</taxon>
        <taxon>Rhodovibrionaceae</taxon>
        <taxon>Aquibaculum</taxon>
    </lineage>
</organism>